<feature type="chain" id="PRO_5019754055" evidence="1">
    <location>
        <begin position="19"/>
        <end position="152"/>
    </location>
</feature>
<dbReference type="Gene3D" id="3.40.30.10">
    <property type="entry name" value="Glutaredoxin"/>
    <property type="match status" value="1"/>
</dbReference>
<proteinExistence type="predicted"/>
<evidence type="ECO:0000313" key="4">
    <source>
        <dbReference type="Proteomes" id="UP000277579"/>
    </source>
</evidence>
<dbReference type="Proteomes" id="UP000277579">
    <property type="component" value="Unassembled WGS sequence"/>
</dbReference>
<sequence length="152" mass="17565">MKKLLLIILVLMANENFAQLKTHTFEQAEEMSKANPKPFVIFIHTDWCKFCKTMENTTFKNKAIINKLNQDFYFISFNAEEKRDIIFKENTFKFKPKGNNSGIHELATILGDKNGNVVYPTITILNPDYSIVAQLQSYIGPKELLEILSKIQ</sequence>
<dbReference type="Pfam" id="PF13098">
    <property type="entry name" value="Thioredoxin_2"/>
    <property type="match status" value="1"/>
</dbReference>
<dbReference type="OrthoDB" id="9811036at2"/>
<keyword evidence="4" id="KW-1185">Reference proteome</keyword>
<organism evidence="3 4">
    <name type="scientific">Flavobacterium endophyticum</name>
    <dbReference type="NCBI Taxonomy" id="1540163"/>
    <lineage>
        <taxon>Bacteria</taxon>
        <taxon>Pseudomonadati</taxon>
        <taxon>Bacteroidota</taxon>
        <taxon>Flavobacteriia</taxon>
        <taxon>Flavobacteriales</taxon>
        <taxon>Flavobacteriaceae</taxon>
        <taxon>Flavobacterium</taxon>
    </lineage>
</organism>
<protein>
    <submittedName>
        <fullName evidence="3">Thioredoxin-like protein</fullName>
    </submittedName>
</protein>
<feature type="signal peptide" evidence="1">
    <location>
        <begin position="1"/>
        <end position="18"/>
    </location>
</feature>
<reference evidence="3 4" key="1">
    <citation type="submission" date="2018-10" db="EMBL/GenBank/DDBJ databases">
        <title>Genomic Encyclopedia of Archaeal and Bacterial Type Strains, Phase II (KMG-II): from individual species to whole genera.</title>
        <authorList>
            <person name="Goeker M."/>
        </authorList>
    </citation>
    <scope>NUCLEOTIDE SEQUENCE [LARGE SCALE GENOMIC DNA]</scope>
    <source>
        <strain evidence="3 4">DSM 29537</strain>
    </source>
</reference>
<comment type="caution">
    <text evidence="3">The sequence shown here is derived from an EMBL/GenBank/DDBJ whole genome shotgun (WGS) entry which is preliminary data.</text>
</comment>
<dbReference type="EMBL" id="RBLC01000001">
    <property type="protein sequence ID" value="RKS26485.1"/>
    <property type="molecule type" value="Genomic_DNA"/>
</dbReference>
<gene>
    <name evidence="3" type="ORF">CLV94_1543</name>
</gene>
<evidence type="ECO:0000313" key="3">
    <source>
        <dbReference type="EMBL" id="RKS26485.1"/>
    </source>
</evidence>
<dbReference type="InterPro" id="IPR036249">
    <property type="entry name" value="Thioredoxin-like_sf"/>
</dbReference>
<keyword evidence="1" id="KW-0732">Signal</keyword>
<accession>A0A495MM79</accession>
<evidence type="ECO:0000256" key="1">
    <source>
        <dbReference type="SAM" id="SignalP"/>
    </source>
</evidence>
<name>A0A495MM79_9FLAO</name>
<dbReference type="SUPFAM" id="SSF52833">
    <property type="entry name" value="Thioredoxin-like"/>
    <property type="match status" value="1"/>
</dbReference>
<feature type="domain" description="Thioredoxin-like fold" evidence="2">
    <location>
        <begin position="33"/>
        <end position="148"/>
    </location>
</feature>
<dbReference type="AlphaFoldDB" id="A0A495MM79"/>
<dbReference type="RefSeq" id="WP_121375801.1">
    <property type="nucleotide sequence ID" value="NZ_RBLC01000001.1"/>
</dbReference>
<evidence type="ECO:0000259" key="2">
    <source>
        <dbReference type="Pfam" id="PF13098"/>
    </source>
</evidence>
<dbReference type="InterPro" id="IPR012336">
    <property type="entry name" value="Thioredoxin-like_fold"/>
</dbReference>